<name>A0A2J6PDH3_9HELO</name>
<accession>A0A2J6PDH3</accession>
<feature type="transmembrane region" description="Helical" evidence="1">
    <location>
        <begin position="44"/>
        <end position="69"/>
    </location>
</feature>
<keyword evidence="1" id="KW-0812">Transmembrane</keyword>
<sequence length="74" mass="8125">MSRAFASLPTLYTQGSLALLYPTINTHSSPLNSLIIVRPISDYLVTILINLLLWYLGLLSDLVGCSLLISAPEY</sequence>
<dbReference type="AlphaFoldDB" id="A0A2J6PDH3"/>
<dbReference type="EMBL" id="KZ613569">
    <property type="protein sequence ID" value="PMD12054.1"/>
    <property type="molecule type" value="Genomic_DNA"/>
</dbReference>
<gene>
    <name evidence="2" type="ORF">NA56DRAFT_652772</name>
</gene>
<evidence type="ECO:0000313" key="2">
    <source>
        <dbReference type="EMBL" id="PMD12054.1"/>
    </source>
</evidence>
<evidence type="ECO:0000313" key="3">
    <source>
        <dbReference type="Proteomes" id="UP000235672"/>
    </source>
</evidence>
<evidence type="ECO:0000256" key="1">
    <source>
        <dbReference type="SAM" id="Phobius"/>
    </source>
</evidence>
<keyword evidence="1" id="KW-1133">Transmembrane helix</keyword>
<proteinExistence type="predicted"/>
<keyword evidence="3" id="KW-1185">Reference proteome</keyword>
<dbReference type="Proteomes" id="UP000235672">
    <property type="component" value="Unassembled WGS sequence"/>
</dbReference>
<organism evidence="2 3">
    <name type="scientific">Hyaloscypha hepaticicola</name>
    <dbReference type="NCBI Taxonomy" id="2082293"/>
    <lineage>
        <taxon>Eukaryota</taxon>
        <taxon>Fungi</taxon>
        <taxon>Dikarya</taxon>
        <taxon>Ascomycota</taxon>
        <taxon>Pezizomycotina</taxon>
        <taxon>Leotiomycetes</taxon>
        <taxon>Helotiales</taxon>
        <taxon>Hyaloscyphaceae</taxon>
        <taxon>Hyaloscypha</taxon>
    </lineage>
</organism>
<reference evidence="2 3" key="1">
    <citation type="submission" date="2016-05" db="EMBL/GenBank/DDBJ databases">
        <title>A degradative enzymes factory behind the ericoid mycorrhizal symbiosis.</title>
        <authorList>
            <consortium name="DOE Joint Genome Institute"/>
            <person name="Martino E."/>
            <person name="Morin E."/>
            <person name="Grelet G."/>
            <person name="Kuo A."/>
            <person name="Kohler A."/>
            <person name="Daghino S."/>
            <person name="Barry K."/>
            <person name="Choi C."/>
            <person name="Cichocki N."/>
            <person name="Clum A."/>
            <person name="Copeland A."/>
            <person name="Hainaut M."/>
            <person name="Haridas S."/>
            <person name="Labutti K."/>
            <person name="Lindquist E."/>
            <person name="Lipzen A."/>
            <person name="Khouja H.-R."/>
            <person name="Murat C."/>
            <person name="Ohm R."/>
            <person name="Olson A."/>
            <person name="Spatafora J."/>
            <person name="Veneault-Fourrey C."/>
            <person name="Henrissat B."/>
            <person name="Grigoriev I."/>
            <person name="Martin F."/>
            <person name="Perotto S."/>
        </authorList>
    </citation>
    <scope>NUCLEOTIDE SEQUENCE [LARGE SCALE GENOMIC DNA]</scope>
    <source>
        <strain evidence="2 3">UAMH 7357</strain>
    </source>
</reference>
<protein>
    <submittedName>
        <fullName evidence="2">Uncharacterized protein</fullName>
    </submittedName>
</protein>
<keyword evidence="1" id="KW-0472">Membrane</keyword>